<dbReference type="RefSeq" id="WP_316966452.1">
    <property type="nucleotide sequence ID" value="NZ_JARFPK010000017.1"/>
</dbReference>
<keyword evidence="2" id="KW-1185">Reference proteome</keyword>
<sequence length="96" mass="11553">MDPTIPRGRPEALRPDHRSGICCVCGHHLSNHVKDGDGWRCTERGLDGRRCECFLRPILTATEREKEFYDLGWRMNASEREIWEFKKRFRDSYRRW</sequence>
<organism evidence="1 2">
    <name type="scientific">Candidatus Methanocrinis natronophilus</name>
    <dbReference type="NCBI Taxonomy" id="3033396"/>
    <lineage>
        <taxon>Archaea</taxon>
        <taxon>Methanobacteriati</taxon>
        <taxon>Methanobacteriota</taxon>
        <taxon>Stenosarchaea group</taxon>
        <taxon>Methanomicrobia</taxon>
        <taxon>Methanotrichales</taxon>
        <taxon>Methanotrichaceae</taxon>
        <taxon>Methanocrinis</taxon>
    </lineage>
</organism>
<proteinExistence type="predicted"/>
<protein>
    <recommendedName>
        <fullName evidence="3">Recombinase zinc beta ribbon domain-containing protein</fullName>
    </recommendedName>
</protein>
<dbReference type="EMBL" id="JARFPK010000017">
    <property type="protein sequence ID" value="MDF0590704.1"/>
    <property type="molecule type" value="Genomic_DNA"/>
</dbReference>
<gene>
    <name evidence="1" type="ORF">P0O15_05885</name>
</gene>
<evidence type="ECO:0000313" key="1">
    <source>
        <dbReference type="EMBL" id="MDF0590704.1"/>
    </source>
</evidence>
<reference evidence="1 2" key="1">
    <citation type="submission" date="2023-03" db="EMBL/GenBank/DDBJ databases">
        <title>WGS of Methanotrichaceae archaeon Mx.</title>
        <authorList>
            <person name="Sorokin D.Y."/>
            <person name="Merkel A.Y."/>
        </authorList>
    </citation>
    <scope>NUCLEOTIDE SEQUENCE [LARGE SCALE GENOMIC DNA]</scope>
    <source>
        <strain evidence="1 2">Mx</strain>
    </source>
</reference>
<comment type="caution">
    <text evidence="1">The sequence shown here is derived from an EMBL/GenBank/DDBJ whole genome shotgun (WGS) entry which is preliminary data.</text>
</comment>
<name>A0ABT5X7M4_9EURY</name>
<dbReference type="Proteomes" id="UP001220010">
    <property type="component" value="Unassembled WGS sequence"/>
</dbReference>
<accession>A0ABT5X7M4</accession>
<evidence type="ECO:0008006" key="3">
    <source>
        <dbReference type="Google" id="ProtNLM"/>
    </source>
</evidence>
<evidence type="ECO:0000313" key="2">
    <source>
        <dbReference type="Proteomes" id="UP001220010"/>
    </source>
</evidence>